<dbReference type="PANTHER" id="PTHR46233:SF3">
    <property type="entry name" value="HYDROXYACYLGLUTATHIONE HYDROLASE GLOC"/>
    <property type="match status" value="1"/>
</dbReference>
<evidence type="ECO:0000259" key="5">
    <source>
        <dbReference type="SMART" id="SM00849"/>
    </source>
</evidence>
<dbReference type="AlphaFoldDB" id="A0A4U7JBJ8"/>
<dbReference type="SUPFAM" id="SSF56281">
    <property type="entry name" value="Metallo-hydrolase/oxidoreductase"/>
    <property type="match status" value="1"/>
</dbReference>
<dbReference type="InterPro" id="IPR036866">
    <property type="entry name" value="RibonucZ/Hydroxyglut_hydro"/>
</dbReference>
<dbReference type="CDD" id="cd06262">
    <property type="entry name" value="metallo-hydrolase-like_MBL-fold"/>
    <property type="match status" value="1"/>
</dbReference>
<dbReference type="EMBL" id="CP061336">
    <property type="protein sequence ID" value="QNU65575.1"/>
    <property type="molecule type" value="Genomic_DNA"/>
</dbReference>
<dbReference type="Gene3D" id="3.60.15.10">
    <property type="entry name" value="Ribonuclease Z/Hydroxyacylglutathione hydrolase-like"/>
    <property type="match status" value="1"/>
</dbReference>
<gene>
    <name evidence="6" type="ORF">EHE19_011620</name>
</gene>
<organism evidence="6 7">
    <name type="scientific">Ruminiclostridium herbifermentans</name>
    <dbReference type="NCBI Taxonomy" id="2488810"/>
    <lineage>
        <taxon>Bacteria</taxon>
        <taxon>Bacillati</taxon>
        <taxon>Bacillota</taxon>
        <taxon>Clostridia</taxon>
        <taxon>Eubacteriales</taxon>
        <taxon>Oscillospiraceae</taxon>
        <taxon>Ruminiclostridium</taxon>
    </lineage>
</organism>
<dbReference type="PANTHER" id="PTHR46233">
    <property type="entry name" value="HYDROXYACYLGLUTATHIONE HYDROLASE GLOC"/>
    <property type="match status" value="1"/>
</dbReference>
<dbReference type="RefSeq" id="WP_137698694.1">
    <property type="nucleotide sequence ID" value="NZ_CP061336.1"/>
</dbReference>
<accession>A0A4U7JBJ8</accession>
<keyword evidence="2" id="KW-0479">Metal-binding</keyword>
<dbReference type="InterPro" id="IPR001279">
    <property type="entry name" value="Metallo-B-lactamas"/>
</dbReference>
<keyword evidence="3 6" id="KW-0378">Hydrolase</keyword>
<keyword evidence="7" id="KW-1185">Reference proteome</keyword>
<dbReference type="Pfam" id="PF00753">
    <property type="entry name" value="Lactamase_B"/>
    <property type="match status" value="1"/>
</dbReference>
<dbReference type="GO" id="GO:0016787">
    <property type="term" value="F:hydrolase activity"/>
    <property type="evidence" value="ECO:0007669"/>
    <property type="project" value="UniProtKB-KW"/>
</dbReference>
<proteinExistence type="predicted"/>
<dbReference type="SMART" id="SM00849">
    <property type="entry name" value="Lactamase_B"/>
    <property type="match status" value="1"/>
</dbReference>
<evidence type="ECO:0000313" key="6">
    <source>
        <dbReference type="EMBL" id="QNU65575.1"/>
    </source>
</evidence>
<protein>
    <submittedName>
        <fullName evidence="6">MBL fold metallo-hydrolase</fullName>
    </submittedName>
</protein>
<evidence type="ECO:0000256" key="1">
    <source>
        <dbReference type="ARBA" id="ARBA00001947"/>
    </source>
</evidence>
<evidence type="ECO:0000256" key="3">
    <source>
        <dbReference type="ARBA" id="ARBA00022801"/>
    </source>
</evidence>
<comment type="cofactor">
    <cofactor evidence="1">
        <name>Zn(2+)</name>
        <dbReference type="ChEBI" id="CHEBI:29105"/>
    </cofactor>
</comment>
<evidence type="ECO:0000256" key="4">
    <source>
        <dbReference type="ARBA" id="ARBA00022833"/>
    </source>
</evidence>
<dbReference type="OrthoDB" id="9802248at2"/>
<sequence>MIVKPIYGGMYDSISYLVGDNKKAVLIDAGVKCEKVLAAAKELDLTIEKVILTHGHVDHIVEINEIVKSTNATVYIHVDDIIALTDARHNLSAFTGMATSYDGSYEVLRDGSIIQLESLELKVIHTPGHTLGSICVEVNNTLFSGDTLFKQGYGRVDFPNGSFEEIYNSIVNKLFVLPDDMVVYPGHGNSTTIEMEKRANPIRSSGQW</sequence>
<evidence type="ECO:0000256" key="2">
    <source>
        <dbReference type="ARBA" id="ARBA00022723"/>
    </source>
</evidence>
<dbReference type="KEGG" id="rher:EHE19_011620"/>
<dbReference type="GO" id="GO:0046872">
    <property type="term" value="F:metal ion binding"/>
    <property type="evidence" value="ECO:0007669"/>
    <property type="project" value="UniProtKB-KW"/>
</dbReference>
<evidence type="ECO:0000313" key="7">
    <source>
        <dbReference type="Proteomes" id="UP000306409"/>
    </source>
</evidence>
<name>A0A4U7JBJ8_9FIRM</name>
<reference evidence="6 7" key="1">
    <citation type="submission" date="2020-09" db="EMBL/GenBank/DDBJ databases">
        <title>Characterization and genome sequencing of Ruminiclostridium sp. nov. MA18.</title>
        <authorList>
            <person name="Rettenmaier R."/>
            <person name="Kowollik M.-L."/>
            <person name="Liebl W."/>
            <person name="Zverlov V."/>
        </authorList>
    </citation>
    <scope>NUCLEOTIDE SEQUENCE [LARGE SCALE GENOMIC DNA]</scope>
    <source>
        <strain evidence="6 7">MA18</strain>
    </source>
</reference>
<dbReference type="InterPro" id="IPR051453">
    <property type="entry name" value="MBL_Glyoxalase_II"/>
</dbReference>
<keyword evidence="4" id="KW-0862">Zinc</keyword>
<feature type="domain" description="Metallo-beta-lactamase" evidence="5">
    <location>
        <begin position="12"/>
        <end position="187"/>
    </location>
</feature>
<dbReference type="Proteomes" id="UP000306409">
    <property type="component" value="Chromosome"/>
</dbReference>